<reference evidence="1" key="1">
    <citation type="submission" date="2014-11" db="EMBL/GenBank/DDBJ databases">
        <authorList>
            <person name="Amaro Gonzalez C."/>
        </authorList>
    </citation>
    <scope>NUCLEOTIDE SEQUENCE</scope>
</reference>
<name>A0A0E9W0V2_ANGAN</name>
<dbReference type="AlphaFoldDB" id="A0A0E9W0V2"/>
<protein>
    <submittedName>
        <fullName evidence="1">Uncharacterized protein</fullName>
    </submittedName>
</protein>
<accession>A0A0E9W0V2</accession>
<sequence length="74" mass="8541">MRLCQPLRPLLSSSVLKWKVVNLVLHATEGLQHPEAFPGNFLSKMLQNLLNLVFDKWKQLCVLRKLLLADFNRG</sequence>
<reference evidence="1" key="2">
    <citation type="journal article" date="2015" name="Fish Shellfish Immunol.">
        <title>Early steps in the European eel (Anguilla anguilla)-Vibrio vulnificus interaction in the gills: Role of the RtxA13 toxin.</title>
        <authorList>
            <person name="Callol A."/>
            <person name="Pajuelo D."/>
            <person name="Ebbesson L."/>
            <person name="Teles M."/>
            <person name="MacKenzie S."/>
            <person name="Amaro C."/>
        </authorList>
    </citation>
    <scope>NUCLEOTIDE SEQUENCE</scope>
</reference>
<organism evidence="1">
    <name type="scientific">Anguilla anguilla</name>
    <name type="common">European freshwater eel</name>
    <name type="synonym">Muraena anguilla</name>
    <dbReference type="NCBI Taxonomy" id="7936"/>
    <lineage>
        <taxon>Eukaryota</taxon>
        <taxon>Metazoa</taxon>
        <taxon>Chordata</taxon>
        <taxon>Craniata</taxon>
        <taxon>Vertebrata</taxon>
        <taxon>Euteleostomi</taxon>
        <taxon>Actinopterygii</taxon>
        <taxon>Neopterygii</taxon>
        <taxon>Teleostei</taxon>
        <taxon>Anguilliformes</taxon>
        <taxon>Anguillidae</taxon>
        <taxon>Anguilla</taxon>
    </lineage>
</organism>
<dbReference type="EMBL" id="GBXM01024636">
    <property type="protein sequence ID" value="JAH83941.1"/>
    <property type="molecule type" value="Transcribed_RNA"/>
</dbReference>
<proteinExistence type="predicted"/>
<evidence type="ECO:0000313" key="1">
    <source>
        <dbReference type="EMBL" id="JAH83941.1"/>
    </source>
</evidence>